<dbReference type="Pfam" id="PF12804">
    <property type="entry name" value="NTP_transf_3"/>
    <property type="match status" value="1"/>
</dbReference>
<dbReference type="GO" id="GO:0061603">
    <property type="term" value="F:molybdenum cofactor guanylyltransferase activity"/>
    <property type="evidence" value="ECO:0007669"/>
    <property type="project" value="UniProtKB-EC"/>
</dbReference>
<evidence type="ECO:0000256" key="8">
    <source>
        <dbReference type="HAMAP-Rule" id="MF_00316"/>
    </source>
</evidence>
<keyword evidence="6 8" id="KW-0342">GTP-binding</keyword>
<evidence type="ECO:0000256" key="5">
    <source>
        <dbReference type="ARBA" id="ARBA00022842"/>
    </source>
</evidence>
<protein>
    <recommendedName>
        <fullName evidence="8">Probable molybdenum cofactor guanylyltransferase</fullName>
        <shortName evidence="8">MoCo guanylyltransferase</shortName>
        <ecNumber evidence="8">2.7.7.77</ecNumber>
    </recommendedName>
    <alternativeName>
        <fullName evidence="8">GTP:molybdopterin guanylyltransferase</fullName>
    </alternativeName>
    <alternativeName>
        <fullName evidence="8">Mo-MPT guanylyltransferase</fullName>
    </alternativeName>
    <alternativeName>
        <fullName evidence="8">Molybdopterin guanylyltransferase</fullName>
    </alternativeName>
    <alternativeName>
        <fullName evidence="8">Molybdopterin-guanine dinucleotide synthase</fullName>
        <shortName evidence="8">MGD synthase</shortName>
    </alternativeName>
</protein>
<comment type="cofactor">
    <cofactor evidence="8">
        <name>Mg(2+)</name>
        <dbReference type="ChEBI" id="CHEBI:18420"/>
    </cofactor>
</comment>
<dbReference type="InterPro" id="IPR025877">
    <property type="entry name" value="MobA-like_NTP_Trfase"/>
</dbReference>
<dbReference type="PANTHER" id="PTHR19136">
    <property type="entry name" value="MOLYBDENUM COFACTOR GUANYLYLTRANSFERASE"/>
    <property type="match status" value="1"/>
</dbReference>
<dbReference type="InterPro" id="IPR013482">
    <property type="entry name" value="Molybde_CF_guanTrfase"/>
</dbReference>
<dbReference type="SUPFAM" id="SSF53448">
    <property type="entry name" value="Nucleotide-diphospho-sugar transferases"/>
    <property type="match status" value="1"/>
</dbReference>
<dbReference type="HAMAP" id="MF_00316">
    <property type="entry name" value="MobA"/>
    <property type="match status" value="1"/>
</dbReference>
<evidence type="ECO:0000256" key="3">
    <source>
        <dbReference type="ARBA" id="ARBA00022723"/>
    </source>
</evidence>
<keyword evidence="4 8" id="KW-0547">Nucleotide-binding</keyword>
<feature type="binding site" evidence="8">
    <location>
        <position position="65"/>
    </location>
    <ligand>
        <name>GTP</name>
        <dbReference type="ChEBI" id="CHEBI:37565"/>
    </ligand>
</feature>
<comment type="caution">
    <text evidence="8">Lacks conserved residue(s) required for the propagation of feature annotation.</text>
</comment>
<dbReference type="PANTHER" id="PTHR19136:SF81">
    <property type="entry name" value="MOLYBDENUM COFACTOR GUANYLYLTRANSFERASE"/>
    <property type="match status" value="1"/>
</dbReference>
<comment type="caution">
    <text evidence="10">The sequence shown here is derived from an EMBL/GenBank/DDBJ whole genome shotgun (WGS) entry which is preliminary data.</text>
</comment>
<dbReference type="RefSeq" id="WP_327606082.1">
    <property type="nucleotide sequence ID" value="NZ_JARZFX010000001.1"/>
</dbReference>
<dbReference type="EC" id="2.7.7.77" evidence="8"/>
<name>A0ABU6KC72_9BACI</name>
<keyword evidence="3 8" id="KW-0479">Metal-binding</keyword>
<dbReference type="Proteomes" id="UP001335737">
    <property type="component" value="Unassembled WGS sequence"/>
</dbReference>
<reference evidence="10 11" key="1">
    <citation type="journal article" date="2024" name="Int. J. Syst. Evol. Microbiol.">
        <title>Virgibacillus tibetensis sp. nov., isolated from salt lake on the Tibetan Plateau of China.</title>
        <authorList>
            <person name="Phurbu D."/>
            <person name="Liu Z.-X."/>
            <person name="Wang R."/>
            <person name="Zheng Y.-Y."/>
            <person name="Liu H.-C."/>
            <person name="Zhou Y.-G."/>
            <person name="Yu Y.-J."/>
            <person name="Li A.-H."/>
        </authorList>
    </citation>
    <scope>NUCLEOTIDE SEQUENCE [LARGE SCALE GENOMIC DNA]</scope>
    <source>
        <strain evidence="10 11">C22-A2</strain>
    </source>
</reference>
<dbReference type="CDD" id="cd02503">
    <property type="entry name" value="MobA"/>
    <property type="match status" value="1"/>
</dbReference>
<dbReference type="Gene3D" id="3.90.550.10">
    <property type="entry name" value="Spore Coat Polysaccharide Biosynthesis Protein SpsA, Chain A"/>
    <property type="match status" value="1"/>
</dbReference>
<keyword evidence="10" id="KW-0548">Nucleotidyltransferase</keyword>
<evidence type="ECO:0000313" key="10">
    <source>
        <dbReference type="EMBL" id="MEC5422520.1"/>
    </source>
</evidence>
<comment type="similarity">
    <text evidence="8">Belongs to the MobA family.</text>
</comment>
<feature type="domain" description="MobA-like NTP transferase" evidence="9">
    <location>
        <begin position="5"/>
        <end position="147"/>
    </location>
</feature>
<comment type="domain">
    <text evidence="8">The N-terminal domain determines nucleotide recognition and specific binding, while the C-terminal domain determines the specific binding to the target protein.</text>
</comment>
<dbReference type="EMBL" id="JARZFX010000001">
    <property type="protein sequence ID" value="MEC5422520.1"/>
    <property type="molecule type" value="Genomic_DNA"/>
</dbReference>
<keyword evidence="2 8" id="KW-0808">Transferase</keyword>
<keyword evidence="7 8" id="KW-0501">Molybdenum cofactor biosynthesis</keyword>
<evidence type="ECO:0000256" key="4">
    <source>
        <dbReference type="ARBA" id="ARBA00022741"/>
    </source>
</evidence>
<comment type="function">
    <text evidence="8">Transfers a GMP moiety from GTP to Mo-molybdopterin (Mo-MPT) cofactor (Moco or molybdenum cofactor) to form Mo-molybdopterin guanine dinucleotide (Mo-MGD) cofactor.</text>
</comment>
<evidence type="ECO:0000259" key="9">
    <source>
        <dbReference type="Pfam" id="PF12804"/>
    </source>
</evidence>
<sequence>MRTCGVILSGGKSSRMGTNKALLKLGNKKVIEHIADELQSLTDEVIIVTNEPSLYTFLDLQLICDRHQDKGPLAGLESAFHHINADTFVVAACDMPFVKQSVYAHLLQQTENYDAAVPIYNRQIHPLSAVYKRSVLPLMQQRLENNELQVKGFYDQIHVNYINEYGDLADEVVRKHFFNMNNPEEYEQAKLL</sequence>
<keyword evidence="5 8" id="KW-0460">Magnesium</keyword>
<gene>
    <name evidence="8" type="primary">mobA</name>
    <name evidence="10" type="ORF">QGM71_03310</name>
</gene>
<comment type="catalytic activity">
    <reaction evidence="8">
        <text>Mo-molybdopterin + GTP + H(+) = Mo-molybdopterin guanine dinucleotide + diphosphate</text>
        <dbReference type="Rhea" id="RHEA:34243"/>
        <dbReference type="ChEBI" id="CHEBI:15378"/>
        <dbReference type="ChEBI" id="CHEBI:33019"/>
        <dbReference type="ChEBI" id="CHEBI:37565"/>
        <dbReference type="ChEBI" id="CHEBI:71302"/>
        <dbReference type="ChEBI" id="CHEBI:71310"/>
        <dbReference type="EC" id="2.7.7.77"/>
    </reaction>
</comment>
<accession>A0ABU6KC72</accession>
<organism evidence="10 11">
    <name type="scientific">Virgibacillus tibetensis</name>
    <dbReference type="NCBI Taxonomy" id="3042313"/>
    <lineage>
        <taxon>Bacteria</taxon>
        <taxon>Bacillati</taxon>
        <taxon>Bacillota</taxon>
        <taxon>Bacilli</taxon>
        <taxon>Bacillales</taxon>
        <taxon>Bacillaceae</taxon>
        <taxon>Virgibacillus</taxon>
    </lineage>
</organism>
<keyword evidence="1 8" id="KW-0963">Cytoplasm</keyword>
<feature type="binding site" evidence="8">
    <location>
        <position position="20"/>
    </location>
    <ligand>
        <name>GTP</name>
        <dbReference type="ChEBI" id="CHEBI:37565"/>
    </ligand>
</feature>
<feature type="binding site" evidence="8">
    <location>
        <position position="94"/>
    </location>
    <ligand>
        <name>Mg(2+)</name>
        <dbReference type="ChEBI" id="CHEBI:18420"/>
    </ligand>
</feature>
<feature type="binding site" evidence="8">
    <location>
        <position position="94"/>
    </location>
    <ligand>
        <name>GTP</name>
        <dbReference type="ChEBI" id="CHEBI:37565"/>
    </ligand>
</feature>
<comment type="subcellular location">
    <subcellularLocation>
        <location evidence="8">Cytoplasm</location>
    </subcellularLocation>
</comment>
<keyword evidence="11" id="KW-1185">Reference proteome</keyword>
<feature type="binding site" evidence="8">
    <location>
        <begin position="8"/>
        <end position="10"/>
    </location>
    <ligand>
        <name>GTP</name>
        <dbReference type="ChEBI" id="CHEBI:37565"/>
    </ligand>
</feature>
<evidence type="ECO:0000256" key="7">
    <source>
        <dbReference type="ARBA" id="ARBA00023150"/>
    </source>
</evidence>
<evidence type="ECO:0000256" key="2">
    <source>
        <dbReference type="ARBA" id="ARBA00022679"/>
    </source>
</evidence>
<evidence type="ECO:0000256" key="1">
    <source>
        <dbReference type="ARBA" id="ARBA00022490"/>
    </source>
</evidence>
<dbReference type="InterPro" id="IPR029044">
    <property type="entry name" value="Nucleotide-diphossugar_trans"/>
</dbReference>
<evidence type="ECO:0000256" key="6">
    <source>
        <dbReference type="ARBA" id="ARBA00023134"/>
    </source>
</evidence>
<proteinExistence type="inferred from homology"/>
<evidence type="ECO:0000313" key="11">
    <source>
        <dbReference type="Proteomes" id="UP001335737"/>
    </source>
</evidence>